<dbReference type="AlphaFoldDB" id="X1VVT4"/>
<protein>
    <submittedName>
        <fullName evidence="1">Uncharacterized protein</fullName>
    </submittedName>
</protein>
<gene>
    <name evidence="1" type="ORF">S12H4_58913</name>
</gene>
<sequence>EVPGMGWRVYNNLYTPSMPAMGFSSAIGRGVVQEIRRKKPVSGGGGKIAESRDK</sequence>
<comment type="caution">
    <text evidence="1">The sequence shown here is derived from an EMBL/GenBank/DDBJ whole genome shotgun (WGS) entry which is preliminary data.</text>
</comment>
<evidence type="ECO:0000313" key="1">
    <source>
        <dbReference type="EMBL" id="GAJ22281.1"/>
    </source>
</evidence>
<accession>X1VVT4</accession>
<reference evidence="1" key="1">
    <citation type="journal article" date="2014" name="Front. Microbiol.">
        <title>High frequency of phylogenetically diverse reductive dehalogenase-homologous genes in deep subseafloor sedimentary metagenomes.</title>
        <authorList>
            <person name="Kawai M."/>
            <person name="Futagami T."/>
            <person name="Toyoda A."/>
            <person name="Takaki Y."/>
            <person name="Nishi S."/>
            <person name="Hori S."/>
            <person name="Arai W."/>
            <person name="Tsubouchi T."/>
            <person name="Morono Y."/>
            <person name="Uchiyama I."/>
            <person name="Ito T."/>
            <person name="Fujiyama A."/>
            <person name="Inagaki F."/>
            <person name="Takami H."/>
        </authorList>
    </citation>
    <scope>NUCLEOTIDE SEQUENCE</scope>
    <source>
        <strain evidence="1">Expedition CK06-06</strain>
    </source>
</reference>
<dbReference type="EMBL" id="BARW01038370">
    <property type="protein sequence ID" value="GAJ22281.1"/>
    <property type="molecule type" value="Genomic_DNA"/>
</dbReference>
<proteinExistence type="predicted"/>
<name>X1VVT4_9ZZZZ</name>
<feature type="non-terminal residue" evidence="1">
    <location>
        <position position="1"/>
    </location>
</feature>
<organism evidence="1">
    <name type="scientific">marine sediment metagenome</name>
    <dbReference type="NCBI Taxonomy" id="412755"/>
    <lineage>
        <taxon>unclassified sequences</taxon>
        <taxon>metagenomes</taxon>
        <taxon>ecological metagenomes</taxon>
    </lineage>
</organism>